<dbReference type="Proteomes" id="UP000011713">
    <property type="component" value="Unassembled WGS sequence"/>
</dbReference>
<dbReference type="HOGENOM" id="CLU_2854445_0_0_1"/>
<evidence type="ECO:0000256" key="1">
    <source>
        <dbReference type="SAM" id="MobiDB-lite"/>
    </source>
</evidence>
<dbReference type="VEuPathDB" id="FungiDB:HpaG801186"/>
<reference evidence="2" key="2">
    <citation type="submission" date="2015-06" db="UniProtKB">
        <authorList>
            <consortium name="EnsemblProtists"/>
        </authorList>
    </citation>
    <scope>IDENTIFICATION</scope>
    <source>
        <strain evidence="2">Emoy2</strain>
    </source>
</reference>
<proteinExistence type="predicted"/>
<dbReference type="EMBL" id="JH598253">
    <property type="status" value="NOT_ANNOTATED_CDS"/>
    <property type="molecule type" value="Genomic_DNA"/>
</dbReference>
<name>M4B4I7_HYAAE</name>
<organism evidence="2 3">
    <name type="scientific">Hyaloperonospora arabidopsidis (strain Emoy2)</name>
    <name type="common">Downy mildew agent</name>
    <name type="synonym">Peronospora arabidopsidis</name>
    <dbReference type="NCBI Taxonomy" id="559515"/>
    <lineage>
        <taxon>Eukaryota</taxon>
        <taxon>Sar</taxon>
        <taxon>Stramenopiles</taxon>
        <taxon>Oomycota</taxon>
        <taxon>Peronosporomycetes</taxon>
        <taxon>Peronosporales</taxon>
        <taxon>Peronosporaceae</taxon>
        <taxon>Hyaloperonospora</taxon>
    </lineage>
</organism>
<evidence type="ECO:0000313" key="2">
    <source>
        <dbReference type="EnsemblProtists" id="HpaP801186"/>
    </source>
</evidence>
<keyword evidence="3" id="KW-1185">Reference proteome</keyword>
<protein>
    <submittedName>
        <fullName evidence="2">Uncharacterized protein</fullName>
    </submittedName>
</protein>
<sequence>MVGRRKKLLPCLQGGKPKPAKYLPPERGSGRSRDGTAKYIESGAGGDEDSREERQEGNTPAGHTE</sequence>
<dbReference type="AlphaFoldDB" id="M4B4I7"/>
<feature type="region of interest" description="Disordered" evidence="1">
    <location>
        <begin position="1"/>
        <end position="65"/>
    </location>
</feature>
<dbReference type="InParanoid" id="M4B4I7"/>
<accession>M4B4I7</accession>
<dbReference type="EnsemblProtists" id="HpaT801186">
    <property type="protein sequence ID" value="HpaP801186"/>
    <property type="gene ID" value="HpaG801186"/>
</dbReference>
<reference evidence="3" key="1">
    <citation type="journal article" date="2010" name="Science">
        <title>Signatures of adaptation to obligate biotrophy in the Hyaloperonospora arabidopsidis genome.</title>
        <authorList>
            <person name="Baxter L."/>
            <person name="Tripathy S."/>
            <person name="Ishaque N."/>
            <person name="Boot N."/>
            <person name="Cabral A."/>
            <person name="Kemen E."/>
            <person name="Thines M."/>
            <person name="Ah-Fong A."/>
            <person name="Anderson R."/>
            <person name="Badejoko W."/>
            <person name="Bittner-Eddy P."/>
            <person name="Boore J.L."/>
            <person name="Chibucos M.C."/>
            <person name="Coates M."/>
            <person name="Dehal P."/>
            <person name="Delehaunty K."/>
            <person name="Dong S."/>
            <person name="Downton P."/>
            <person name="Dumas B."/>
            <person name="Fabro G."/>
            <person name="Fronick C."/>
            <person name="Fuerstenberg S.I."/>
            <person name="Fulton L."/>
            <person name="Gaulin E."/>
            <person name="Govers F."/>
            <person name="Hughes L."/>
            <person name="Humphray S."/>
            <person name="Jiang R.H."/>
            <person name="Judelson H."/>
            <person name="Kamoun S."/>
            <person name="Kyung K."/>
            <person name="Meijer H."/>
            <person name="Minx P."/>
            <person name="Morris P."/>
            <person name="Nelson J."/>
            <person name="Phuntumart V."/>
            <person name="Qutob D."/>
            <person name="Rehmany A."/>
            <person name="Rougon-Cardoso A."/>
            <person name="Ryden P."/>
            <person name="Torto-Alalibo T."/>
            <person name="Studholme D."/>
            <person name="Wang Y."/>
            <person name="Win J."/>
            <person name="Wood J."/>
            <person name="Clifton S.W."/>
            <person name="Rogers J."/>
            <person name="Van den Ackerveken G."/>
            <person name="Jones J.D."/>
            <person name="McDowell J.M."/>
            <person name="Beynon J."/>
            <person name="Tyler B.M."/>
        </authorList>
    </citation>
    <scope>NUCLEOTIDE SEQUENCE [LARGE SCALE GENOMIC DNA]</scope>
    <source>
        <strain evidence="3">Emoy2</strain>
    </source>
</reference>
<evidence type="ECO:0000313" key="3">
    <source>
        <dbReference type="Proteomes" id="UP000011713"/>
    </source>
</evidence>